<proteinExistence type="predicted"/>
<comment type="caution">
    <text evidence="2">The sequence shown here is derived from an EMBL/GenBank/DDBJ whole genome shotgun (WGS) entry which is preliminary data.</text>
</comment>
<feature type="domain" description="SusD-like N-terminal" evidence="1">
    <location>
        <begin position="3"/>
        <end position="65"/>
    </location>
</feature>
<gene>
    <name evidence="2" type="ORF">GJV76_10420</name>
</gene>
<name>A0A6I3LJT4_9FLAO</name>
<evidence type="ECO:0000313" key="3">
    <source>
        <dbReference type="Proteomes" id="UP000438760"/>
    </source>
</evidence>
<dbReference type="Gene3D" id="1.25.40.390">
    <property type="match status" value="1"/>
</dbReference>
<organism evidence="2 3">
    <name type="scientific">Myroides albus</name>
    <dbReference type="NCBI Taxonomy" id="2562892"/>
    <lineage>
        <taxon>Bacteria</taxon>
        <taxon>Pseudomonadati</taxon>
        <taxon>Bacteroidota</taxon>
        <taxon>Flavobacteriia</taxon>
        <taxon>Flavobacteriales</taxon>
        <taxon>Flavobacteriaceae</taxon>
        <taxon>Myroides</taxon>
    </lineage>
</organism>
<sequence>MKKTLLGEAYTLRALYYQNLVQLYGDIPYTTSTDYKSNTTISKKPYQVVLVDIEQDLLLALDYLTYSFRSPDK</sequence>
<dbReference type="SUPFAM" id="SSF48452">
    <property type="entry name" value="TPR-like"/>
    <property type="match status" value="1"/>
</dbReference>
<dbReference type="InterPro" id="IPR011990">
    <property type="entry name" value="TPR-like_helical_dom_sf"/>
</dbReference>
<evidence type="ECO:0000313" key="2">
    <source>
        <dbReference type="EMBL" id="MTG98533.1"/>
    </source>
</evidence>
<reference evidence="2 3" key="1">
    <citation type="submission" date="2019-11" db="EMBL/GenBank/DDBJ databases">
        <title>Genome of Strain BIT-d1.</title>
        <authorList>
            <person name="Yang Y."/>
        </authorList>
    </citation>
    <scope>NUCLEOTIDE SEQUENCE [LARGE SCALE GENOMIC DNA]</scope>
    <source>
        <strain evidence="2 3">BIT-d1</strain>
    </source>
</reference>
<keyword evidence="3" id="KW-1185">Reference proteome</keyword>
<dbReference type="Proteomes" id="UP000438760">
    <property type="component" value="Unassembled WGS sequence"/>
</dbReference>
<dbReference type="Pfam" id="PF14322">
    <property type="entry name" value="SusD-like_3"/>
    <property type="match status" value="1"/>
</dbReference>
<evidence type="ECO:0000259" key="1">
    <source>
        <dbReference type="Pfam" id="PF14322"/>
    </source>
</evidence>
<accession>A0A6I3LJT4</accession>
<dbReference type="InterPro" id="IPR033985">
    <property type="entry name" value="SusD-like_N"/>
</dbReference>
<feature type="non-terminal residue" evidence="2">
    <location>
        <position position="73"/>
    </location>
</feature>
<dbReference type="AlphaFoldDB" id="A0A6I3LJT4"/>
<protein>
    <submittedName>
        <fullName evidence="2">RagB/SusD family nutrient uptake outer membrane protein</fullName>
    </submittedName>
</protein>
<dbReference type="RefSeq" id="WP_196216223.1">
    <property type="nucleotide sequence ID" value="NZ_WMJX01000022.1"/>
</dbReference>
<dbReference type="EMBL" id="WMJX01000022">
    <property type="protein sequence ID" value="MTG98533.1"/>
    <property type="molecule type" value="Genomic_DNA"/>
</dbReference>